<dbReference type="AlphaFoldDB" id="A0A4V3WCI7"/>
<organism evidence="1 2">
    <name type="scientific">Pseudothauera nasutitermitis</name>
    <dbReference type="NCBI Taxonomy" id="2565930"/>
    <lineage>
        <taxon>Bacteria</taxon>
        <taxon>Pseudomonadati</taxon>
        <taxon>Pseudomonadota</taxon>
        <taxon>Betaproteobacteria</taxon>
        <taxon>Rhodocyclales</taxon>
        <taxon>Zoogloeaceae</taxon>
        <taxon>Pseudothauera</taxon>
    </lineage>
</organism>
<dbReference type="OrthoDB" id="5917490at2"/>
<dbReference type="Proteomes" id="UP000308430">
    <property type="component" value="Unassembled WGS sequence"/>
</dbReference>
<protein>
    <submittedName>
        <fullName evidence="1">Uncharacterized protein</fullName>
    </submittedName>
</protein>
<dbReference type="EMBL" id="SSOC01000001">
    <property type="protein sequence ID" value="THF67334.1"/>
    <property type="molecule type" value="Genomic_DNA"/>
</dbReference>
<dbReference type="RefSeq" id="WP_136346743.1">
    <property type="nucleotide sequence ID" value="NZ_SSOC01000001.1"/>
</dbReference>
<keyword evidence="2" id="KW-1185">Reference proteome</keyword>
<accession>A0A4V3WCI7</accession>
<proteinExistence type="predicted"/>
<evidence type="ECO:0000313" key="2">
    <source>
        <dbReference type="Proteomes" id="UP000308430"/>
    </source>
</evidence>
<sequence length="161" mass="17106">MRPLWIALAAAIFLGGAAYLYQGHLLPQPDLVALPDIRCAPPDGFCAVLPEGGRIELRFTPHPPPAARPFQVRVATTGLAAHRVDIEFAGVDMDMGPNRLTLAASANGIHEADATLPACISGPMAWRATLTLHTRARRILVPYEFHTGDGDTAPGPEASPT</sequence>
<gene>
    <name evidence="1" type="ORF">E6C76_02875</name>
</gene>
<comment type="caution">
    <text evidence="1">The sequence shown here is derived from an EMBL/GenBank/DDBJ whole genome shotgun (WGS) entry which is preliminary data.</text>
</comment>
<name>A0A4V3WCI7_9RHOO</name>
<evidence type="ECO:0000313" key="1">
    <source>
        <dbReference type="EMBL" id="THF67334.1"/>
    </source>
</evidence>
<reference evidence="1 2" key="1">
    <citation type="submission" date="2019-04" db="EMBL/GenBank/DDBJ databases">
        <title>Azoarcus nasutitermitis sp. nov. isolated from termite nest.</title>
        <authorList>
            <person name="Lin S.-Y."/>
            <person name="Hameed A."/>
            <person name="Hsu Y.-H."/>
            <person name="Young C.-C."/>
        </authorList>
    </citation>
    <scope>NUCLEOTIDE SEQUENCE [LARGE SCALE GENOMIC DNA]</scope>
    <source>
        <strain evidence="1 2">CC-YHH838</strain>
    </source>
</reference>